<proteinExistence type="predicted"/>
<feature type="region of interest" description="Disordered" evidence="1">
    <location>
        <begin position="85"/>
        <end position="106"/>
    </location>
</feature>
<accession>A0A564Y919</accession>
<gene>
    <name evidence="2" type="ORF">WMSIL1_LOCUS4139</name>
</gene>
<evidence type="ECO:0000256" key="1">
    <source>
        <dbReference type="SAM" id="MobiDB-lite"/>
    </source>
</evidence>
<reference evidence="2 3" key="1">
    <citation type="submission" date="2019-07" db="EMBL/GenBank/DDBJ databases">
        <authorList>
            <person name="Jastrzebski P J."/>
            <person name="Paukszto L."/>
            <person name="Jastrzebski P J."/>
        </authorList>
    </citation>
    <scope>NUCLEOTIDE SEQUENCE [LARGE SCALE GENOMIC DNA]</scope>
    <source>
        <strain evidence="2 3">WMS-il1</strain>
    </source>
</reference>
<evidence type="ECO:0000313" key="2">
    <source>
        <dbReference type="EMBL" id="VUZ43795.1"/>
    </source>
</evidence>
<protein>
    <submittedName>
        <fullName evidence="2">Uncharacterized protein</fullName>
    </submittedName>
</protein>
<dbReference type="AlphaFoldDB" id="A0A564Y919"/>
<sequence length="113" mass="12714">MSSISLLKIPMTTLKQLSYNTPNRLLPKGMKLLAPGESFNTDFWKILHFRKLPSNIQPILANALKTEPIESLADMADNILETVGPPRIEEIPPTPHYVPTKSEPPAAWEERIL</sequence>
<name>A0A564Y919_HYMDI</name>
<keyword evidence="3" id="KW-1185">Reference proteome</keyword>
<dbReference type="Proteomes" id="UP000321570">
    <property type="component" value="Unassembled WGS sequence"/>
</dbReference>
<organism evidence="2 3">
    <name type="scientific">Hymenolepis diminuta</name>
    <name type="common">Rat tapeworm</name>
    <dbReference type="NCBI Taxonomy" id="6216"/>
    <lineage>
        <taxon>Eukaryota</taxon>
        <taxon>Metazoa</taxon>
        <taxon>Spiralia</taxon>
        <taxon>Lophotrochozoa</taxon>
        <taxon>Platyhelminthes</taxon>
        <taxon>Cestoda</taxon>
        <taxon>Eucestoda</taxon>
        <taxon>Cyclophyllidea</taxon>
        <taxon>Hymenolepididae</taxon>
        <taxon>Hymenolepis</taxon>
    </lineage>
</organism>
<evidence type="ECO:0000313" key="3">
    <source>
        <dbReference type="Proteomes" id="UP000321570"/>
    </source>
</evidence>
<dbReference type="EMBL" id="CABIJS010000121">
    <property type="protein sequence ID" value="VUZ43795.1"/>
    <property type="molecule type" value="Genomic_DNA"/>
</dbReference>